<dbReference type="NCBIfam" id="NF033520">
    <property type="entry name" value="transpos_IS982"/>
    <property type="match status" value="1"/>
</dbReference>
<dbReference type="OrthoDB" id="706456at2"/>
<dbReference type="Pfam" id="PF13612">
    <property type="entry name" value="DDE_Tnp_1_3"/>
    <property type="match status" value="1"/>
</dbReference>
<protein>
    <submittedName>
        <fullName evidence="2">IS982 family transposase</fullName>
    </submittedName>
</protein>
<evidence type="ECO:0000313" key="2">
    <source>
        <dbReference type="EMBL" id="AYL98886.1"/>
    </source>
</evidence>
<keyword evidence="3" id="KW-1185">Reference proteome</keyword>
<gene>
    <name evidence="2" type="ORF">HYN43_028030</name>
</gene>
<dbReference type="InterPro" id="IPR025668">
    <property type="entry name" value="Tnp_DDE_dom"/>
</dbReference>
<dbReference type="KEGG" id="muh:HYN43_028030"/>
<proteinExistence type="predicted"/>
<accession>A0A494VTG9</accession>
<dbReference type="AlphaFoldDB" id="A0A494VTG9"/>
<dbReference type="EMBL" id="CP032869">
    <property type="protein sequence ID" value="AYL98886.1"/>
    <property type="molecule type" value="Genomic_DNA"/>
</dbReference>
<reference evidence="2 3" key="1">
    <citation type="submission" date="2018-10" db="EMBL/GenBank/DDBJ databases">
        <title>Genome sequencing of Mucilaginibacter sp. HYN0043.</title>
        <authorList>
            <person name="Kim M."/>
            <person name="Yi H."/>
        </authorList>
    </citation>
    <scope>NUCLEOTIDE SEQUENCE [LARGE SCALE GENOMIC DNA]</scope>
    <source>
        <strain evidence="2 3">HYN0043</strain>
    </source>
</reference>
<dbReference type="RefSeq" id="WP_119407152.1">
    <property type="nucleotide sequence ID" value="NZ_CP032869.1"/>
</dbReference>
<name>A0A494VTG9_9SPHI</name>
<feature type="domain" description="Transposase DDE" evidence="1">
    <location>
        <begin position="110"/>
        <end position="265"/>
    </location>
</feature>
<organism evidence="2 3">
    <name type="scientific">Mucilaginibacter celer</name>
    <dbReference type="NCBI Taxonomy" id="2305508"/>
    <lineage>
        <taxon>Bacteria</taxon>
        <taxon>Pseudomonadati</taxon>
        <taxon>Bacteroidota</taxon>
        <taxon>Sphingobacteriia</taxon>
        <taxon>Sphingobacteriales</taxon>
        <taxon>Sphingobacteriaceae</taxon>
        <taxon>Mucilaginibacter</taxon>
    </lineage>
</organism>
<evidence type="ECO:0000313" key="3">
    <source>
        <dbReference type="Proteomes" id="UP000270046"/>
    </source>
</evidence>
<dbReference type="Proteomes" id="UP000270046">
    <property type="component" value="Chromosome"/>
</dbReference>
<sequence>MLTPDKIIEIFVMVDDFCKESESQIARHQLDAGNYKIRNRKTSLSDSELITILIAFHSGHFTNLKHFYLCFICAHYKNDFSGLVSYNRFVELQQRVAVPMMLFLKTHCLGQSRGINFIDSTHIKACHNRRIHNHKVFASVAERGQCSIGWFYGFKLHLIINDKGEILSFYLTKGNVDDRNIKLMTSMTQEIFGKLFGDKGYTSKALADLLWGNGIQMITKPRKNMKDFNISQADKIMLRKRAIIECVNDELKNICKLQHTRHRSVNNFLMNTMGVLCAYHFFPKKPSLNIIFQENDNQLLLAA</sequence>
<evidence type="ECO:0000259" key="1">
    <source>
        <dbReference type="Pfam" id="PF13612"/>
    </source>
</evidence>